<sequence length="121" mass="13763">MSPMDTKSPLDPTAYADVIIRSSDNVDIRSLLCYVSLPLRDMFQLNHGPAAEQNATKDILPIVDFTEDSETIGMLLNLVYLYTKNPVPKIATCFGRFARRRRSTAWTLSNVNFESRHKRGR</sequence>
<gene>
    <name evidence="1" type="ORF">AMATHDRAFT_4145</name>
</gene>
<keyword evidence="2" id="KW-1185">Reference proteome</keyword>
<name>A0A2A9NR55_9AGAR</name>
<proteinExistence type="predicted"/>
<protein>
    <recommendedName>
        <fullName evidence="3">BTB domain-containing protein</fullName>
    </recommendedName>
</protein>
<evidence type="ECO:0008006" key="3">
    <source>
        <dbReference type="Google" id="ProtNLM"/>
    </source>
</evidence>
<accession>A0A2A9NR55</accession>
<dbReference type="OrthoDB" id="6359816at2759"/>
<dbReference type="AlphaFoldDB" id="A0A2A9NR55"/>
<reference evidence="1 2" key="1">
    <citation type="submission" date="2014-02" db="EMBL/GenBank/DDBJ databases">
        <title>Transposable element dynamics among asymbiotic and ectomycorrhizal Amanita fungi.</title>
        <authorList>
            <consortium name="DOE Joint Genome Institute"/>
            <person name="Hess J."/>
            <person name="Skrede I."/>
            <person name="Wolfe B."/>
            <person name="LaButti K."/>
            <person name="Ohm R.A."/>
            <person name="Grigoriev I.V."/>
            <person name="Pringle A."/>
        </authorList>
    </citation>
    <scope>NUCLEOTIDE SEQUENCE [LARGE SCALE GENOMIC DNA]</scope>
    <source>
        <strain evidence="1 2">SKay4041</strain>
    </source>
</reference>
<dbReference type="Proteomes" id="UP000242287">
    <property type="component" value="Unassembled WGS sequence"/>
</dbReference>
<evidence type="ECO:0000313" key="1">
    <source>
        <dbReference type="EMBL" id="PFH50236.1"/>
    </source>
</evidence>
<organism evidence="1 2">
    <name type="scientific">Amanita thiersii Skay4041</name>
    <dbReference type="NCBI Taxonomy" id="703135"/>
    <lineage>
        <taxon>Eukaryota</taxon>
        <taxon>Fungi</taxon>
        <taxon>Dikarya</taxon>
        <taxon>Basidiomycota</taxon>
        <taxon>Agaricomycotina</taxon>
        <taxon>Agaricomycetes</taxon>
        <taxon>Agaricomycetidae</taxon>
        <taxon>Agaricales</taxon>
        <taxon>Pluteineae</taxon>
        <taxon>Amanitaceae</taxon>
        <taxon>Amanita</taxon>
    </lineage>
</organism>
<evidence type="ECO:0000313" key="2">
    <source>
        <dbReference type="Proteomes" id="UP000242287"/>
    </source>
</evidence>
<dbReference type="EMBL" id="KZ302008">
    <property type="protein sequence ID" value="PFH50236.1"/>
    <property type="molecule type" value="Genomic_DNA"/>
</dbReference>